<reference evidence="1 2" key="1">
    <citation type="submission" date="2016-12" db="EMBL/GenBank/DDBJ databases">
        <title>Genomic comparison of strains in the 'Actinomyces naeslundii' group.</title>
        <authorList>
            <person name="Mughal S.R."/>
            <person name="Do T."/>
            <person name="Gilbert S.C."/>
            <person name="Witherden E.A."/>
            <person name="Didelot X."/>
            <person name="Beighton D."/>
        </authorList>
    </citation>
    <scope>NUCLEOTIDE SEQUENCE [LARGE SCALE GENOMIC DNA]</scope>
    <source>
        <strain evidence="1 2">WE6B-3</strain>
    </source>
</reference>
<dbReference type="Proteomes" id="UP000186781">
    <property type="component" value="Unassembled WGS sequence"/>
</dbReference>
<sequence>MTAWVEDVDVSTSAGLASALDAVEASPEAWDSPLGRQVASEIVRLVPLKVGLGRVASLMASGATSRDEVVADLAASALEMLLMRRDLRAGGSDLWAVLVNHSVWMVQGHQERDRQCGLSGDHAHPHRMRKRVSVADLDTSHLSVGEGYTAPGSVEVERRRVWVRDEDLGPCLEGVADALVWASVPACVARAGTCRVAELAASTKPRERHRSAREDASEGVLAALGVSPGAAGAWMSLVVGSRRGGLESALVWLLRERITEGLAVAGLAWGEVLSASQMRWLRTVVAGVVVQAPSAAPAPARRASSHRKIGTGEQLALFPVEGVSAGAAA</sequence>
<proteinExistence type="predicted"/>
<name>A0ABX3EWQ1_ACTNA</name>
<evidence type="ECO:0000313" key="2">
    <source>
        <dbReference type="Proteomes" id="UP000186781"/>
    </source>
</evidence>
<evidence type="ECO:0000313" key="1">
    <source>
        <dbReference type="EMBL" id="OLO80680.1"/>
    </source>
</evidence>
<dbReference type="EMBL" id="MSKX01000041">
    <property type="protein sequence ID" value="OLO80680.1"/>
    <property type="molecule type" value="Genomic_DNA"/>
</dbReference>
<accession>A0ABX3EWQ1</accession>
<gene>
    <name evidence="1" type="ORF">BKH13_12845</name>
</gene>
<comment type="caution">
    <text evidence="1">The sequence shown here is derived from an EMBL/GenBank/DDBJ whole genome shotgun (WGS) entry which is preliminary data.</text>
</comment>
<keyword evidence="2" id="KW-1185">Reference proteome</keyword>
<organism evidence="1 2">
    <name type="scientific">Actinomyces naeslundii</name>
    <dbReference type="NCBI Taxonomy" id="1655"/>
    <lineage>
        <taxon>Bacteria</taxon>
        <taxon>Bacillati</taxon>
        <taxon>Actinomycetota</taxon>
        <taxon>Actinomycetes</taxon>
        <taxon>Actinomycetales</taxon>
        <taxon>Actinomycetaceae</taxon>
        <taxon>Actinomyces</taxon>
    </lineage>
</organism>
<protein>
    <submittedName>
        <fullName evidence="1">Uncharacterized protein</fullName>
    </submittedName>
</protein>